<keyword evidence="2" id="KW-1185">Reference proteome</keyword>
<dbReference type="Proteomes" id="UP000054805">
    <property type="component" value="Unassembled WGS sequence"/>
</dbReference>
<evidence type="ECO:0000313" key="1">
    <source>
        <dbReference type="EMBL" id="KRZ21886.1"/>
    </source>
</evidence>
<dbReference type="EMBL" id="JYDS01000190">
    <property type="protein sequence ID" value="KRZ21886.1"/>
    <property type="molecule type" value="Genomic_DNA"/>
</dbReference>
<organism evidence="1 2">
    <name type="scientific">Trichinella pseudospiralis</name>
    <name type="common">Parasitic roundworm</name>
    <dbReference type="NCBI Taxonomy" id="6337"/>
    <lineage>
        <taxon>Eukaryota</taxon>
        <taxon>Metazoa</taxon>
        <taxon>Ecdysozoa</taxon>
        <taxon>Nematoda</taxon>
        <taxon>Enoplea</taxon>
        <taxon>Dorylaimia</taxon>
        <taxon>Trichinellida</taxon>
        <taxon>Trichinellidae</taxon>
        <taxon>Trichinella</taxon>
    </lineage>
</organism>
<evidence type="ECO:0000313" key="2">
    <source>
        <dbReference type="Proteomes" id="UP000054805"/>
    </source>
</evidence>
<proteinExistence type="predicted"/>
<sequence length="61" mass="7290">MKEEEKGTTTARKLALGKRHWKLTKRYKFVNVKLLPFGCKTKAYWTLNKTSKKLICHHRSR</sequence>
<comment type="caution">
    <text evidence="1">The sequence shown here is derived from an EMBL/GenBank/DDBJ whole genome shotgun (WGS) entry which is preliminary data.</text>
</comment>
<reference evidence="1 2" key="1">
    <citation type="submission" date="2015-01" db="EMBL/GenBank/DDBJ databases">
        <title>Evolution of Trichinella species and genotypes.</title>
        <authorList>
            <person name="Korhonen P.K."/>
            <person name="Edoardo P."/>
            <person name="Giuseppe L.R."/>
            <person name="Gasser R.B."/>
        </authorList>
    </citation>
    <scope>NUCLEOTIDE SEQUENCE [LARGE SCALE GENOMIC DNA]</scope>
    <source>
        <strain evidence="1">ISS588</strain>
    </source>
</reference>
<dbReference type="AlphaFoldDB" id="A0A0V1IGH8"/>
<accession>A0A0V1IGH8</accession>
<name>A0A0V1IGH8_TRIPS</name>
<gene>
    <name evidence="1" type="ORF">T4B_6545</name>
</gene>
<protein>
    <submittedName>
        <fullName evidence="1">Uncharacterized protein</fullName>
    </submittedName>
</protein>